<dbReference type="InterPro" id="IPR036638">
    <property type="entry name" value="HLH_DNA-bd_sf"/>
</dbReference>
<evidence type="ECO:0000313" key="9">
    <source>
        <dbReference type="Proteomes" id="UP001291623"/>
    </source>
</evidence>
<dbReference type="InterPro" id="IPR045239">
    <property type="entry name" value="bHLH95_bHLH"/>
</dbReference>
<dbReference type="Proteomes" id="UP001291623">
    <property type="component" value="Unassembled WGS sequence"/>
</dbReference>
<protein>
    <recommendedName>
        <fullName evidence="7">BHLH domain-containing protein</fullName>
    </recommendedName>
</protein>
<keyword evidence="9" id="KW-1185">Reference proteome</keyword>
<evidence type="ECO:0000259" key="7">
    <source>
        <dbReference type="PROSITE" id="PS50888"/>
    </source>
</evidence>
<dbReference type="SUPFAM" id="SSF47459">
    <property type="entry name" value="HLH, helix-loop-helix DNA-binding domain"/>
    <property type="match status" value="1"/>
</dbReference>
<dbReference type="GO" id="GO:0046983">
    <property type="term" value="F:protein dimerization activity"/>
    <property type="evidence" value="ECO:0007669"/>
    <property type="project" value="InterPro"/>
</dbReference>
<dbReference type="CDD" id="cd11393">
    <property type="entry name" value="bHLH_AtbHLH_like"/>
    <property type="match status" value="1"/>
</dbReference>
<dbReference type="PROSITE" id="PS50888">
    <property type="entry name" value="BHLH"/>
    <property type="match status" value="1"/>
</dbReference>
<dbReference type="GO" id="GO:0005634">
    <property type="term" value="C:nucleus"/>
    <property type="evidence" value="ECO:0007669"/>
    <property type="project" value="UniProtKB-SubCell"/>
</dbReference>
<sequence length="439" mass="49307">MSKKINSNLATTTNNINNNSNCYLLSQNWWPQVDNNTIFHPITNSSLSSCNTTRSSSCEEDVISISNNNGNSATNNLHQYQFLLDVDENNGSMIAGENAASDHNNLIWSQLLLSNSTSGTTGSINTQNLLENNNQDSVLEMSLLDGTSTTLISSKSCFDHNQLANDDDNDYPFHPYSNLLLGRPLNYYTNSNNNVMDSMFPMRSENICHQEVKLPRHPSEVDNSSSCGDDNSRNFGSIYFGGYLSKPLVDTNFNDFKPSLKTLNLAEHKKHGLQLPCLTKSRGTISTCNTLKRSNRRAQEYASEGKKRKSEDNSETNSKRQKNEISSAKIQVPKVKLADQITGLQQIVSPFGKTDTASVLWETINYVRFLQEQIQLLSHAYMKSNPCKERYWGGFERKEVDLRSRGLCLVPISCTPQIYCESNNGSDYLIPSYRGSLYR</sequence>
<evidence type="ECO:0000256" key="2">
    <source>
        <dbReference type="ARBA" id="ARBA00023015"/>
    </source>
</evidence>
<reference evidence="8" key="1">
    <citation type="submission" date="2023-12" db="EMBL/GenBank/DDBJ databases">
        <title>Genome assembly of Anisodus tanguticus.</title>
        <authorList>
            <person name="Wang Y.-J."/>
        </authorList>
    </citation>
    <scope>NUCLEOTIDE SEQUENCE</scope>
    <source>
        <strain evidence="8">KB-2021</strain>
        <tissue evidence="8">Leaf</tissue>
    </source>
</reference>
<dbReference type="PANTHER" id="PTHR16223:SF362">
    <property type="entry name" value="OS02G0671300 PROTEIN"/>
    <property type="match status" value="1"/>
</dbReference>
<evidence type="ECO:0000256" key="4">
    <source>
        <dbReference type="ARBA" id="ARBA00023163"/>
    </source>
</evidence>
<proteinExistence type="predicted"/>
<evidence type="ECO:0000256" key="5">
    <source>
        <dbReference type="ARBA" id="ARBA00023242"/>
    </source>
</evidence>
<evidence type="ECO:0000256" key="1">
    <source>
        <dbReference type="ARBA" id="ARBA00004123"/>
    </source>
</evidence>
<feature type="region of interest" description="Disordered" evidence="6">
    <location>
        <begin position="296"/>
        <end position="325"/>
    </location>
</feature>
<keyword evidence="3" id="KW-0238">DNA-binding</keyword>
<keyword evidence="2" id="KW-0805">Transcription regulation</keyword>
<dbReference type="AlphaFoldDB" id="A0AAE1SLD5"/>
<accession>A0AAE1SLD5</accession>
<evidence type="ECO:0000313" key="8">
    <source>
        <dbReference type="EMBL" id="KAK4371824.1"/>
    </source>
</evidence>
<feature type="domain" description="BHLH" evidence="7">
    <location>
        <begin position="321"/>
        <end position="370"/>
    </location>
</feature>
<keyword evidence="4" id="KW-0804">Transcription</keyword>
<dbReference type="GO" id="GO:0000978">
    <property type="term" value="F:RNA polymerase II cis-regulatory region sequence-specific DNA binding"/>
    <property type="evidence" value="ECO:0007669"/>
    <property type="project" value="TreeGrafter"/>
</dbReference>
<comment type="subcellular location">
    <subcellularLocation>
        <location evidence="1">Nucleus</location>
    </subcellularLocation>
</comment>
<evidence type="ECO:0000256" key="6">
    <source>
        <dbReference type="SAM" id="MobiDB-lite"/>
    </source>
</evidence>
<dbReference type="EMBL" id="JAVYJV010000004">
    <property type="protein sequence ID" value="KAK4371824.1"/>
    <property type="molecule type" value="Genomic_DNA"/>
</dbReference>
<organism evidence="8 9">
    <name type="scientific">Anisodus tanguticus</name>
    <dbReference type="NCBI Taxonomy" id="243964"/>
    <lineage>
        <taxon>Eukaryota</taxon>
        <taxon>Viridiplantae</taxon>
        <taxon>Streptophyta</taxon>
        <taxon>Embryophyta</taxon>
        <taxon>Tracheophyta</taxon>
        <taxon>Spermatophyta</taxon>
        <taxon>Magnoliopsida</taxon>
        <taxon>eudicotyledons</taxon>
        <taxon>Gunneridae</taxon>
        <taxon>Pentapetalae</taxon>
        <taxon>asterids</taxon>
        <taxon>lamiids</taxon>
        <taxon>Solanales</taxon>
        <taxon>Solanaceae</taxon>
        <taxon>Solanoideae</taxon>
        <taxon>Hyoscyameae</taxon>
        <taxon>Anisodus</taxon>
    </lineage>
</organism>
<dbReference type="PANTHER" id="PTHR16223">
    <property type="entry name" value="TRANSCRIPTION FACTOR BHLH83-RELATED"/>
    <property type="match status" value="1"/>
</dbReference>
<gene>
    <name evidence="8" type="ORF">RND71_007208</name>
</gene>
<keyword evidence="5" id="KW-0539">Nucleus</keyword>
<comment type="caution">
    <text evidence="8">The sequence shown here is derived from an EMBL/GenBank/DDBJ whole genome shotgun (WGS) entry which is preliminary data.</text>
</comment>
<dbReference type="InterPro" id="IPR045843">
    <property type="entry name" value="IND-like"/>
</dbReference>
<dbReference type="GO" id="GO:0000981">
    <property type="term" value="F:DNA-binding transcription factor activity, RNA polymerase II-specific"/>
    <property type="evidence" value="ECO:0007669"/>
    <property type="project" value="TreeGrafter"/>
</dbReference>
<feature type="compositionally biased region" description="Basic and acidic residues" evidence="6">
    <location>
        <begin position="297"/>
        <end position="323"/>
    </location>
</feature>
<name>A0AAE1SLD5_9SOLA</name>
<dbReference type="InterPro" id="IPR011598">
    <property type="entry name" value="bHLH_dom"/>
</dbReference>
<evidence type="ECO:0000256" key="3">
    <source>
        <dbReference type="ARBA" id="ARBA00023125"/>
    </source>
</evidence>